<gene>
    <name evidence="1" type="ORF">NCTC12112_03014</name>
</gene>
<evidence type="ECO:0000313" key="1">
    <source>
        <dbReference type="EMBL" id="SQJ15522.1"/>
    </source>
</evidence>
<dbReference type="AlphaFoldDB" id="A0AAX2JFM0"/>
<dbReference type="RefSeq" id="WP_005979785.1">
    <property type="nucleotide sequence ID" value="NZ_CABKNW010000004.1"/>
</dbReference>
<reference evidence="1 2" key="1">
    <citation type="submission" date="2018-06" db="EMBL/GenBank/DDBJ databases">
        <authorList>
            <consortium name="Pathogen Informatics"/>
            <person name="Doyle S."/>
        </authorList>
    </citation>
    <scope>NUCLEOTIDE SEQUENCE [LARGE SCALE GENOMIC DNA]</scope>
    <source>
        <strain evidence="1 2">NCTC12112</strain>
    </source>
</reference>
<dbReference type="Proteomes" id="UP000249008">
    <property type="component" value="Chromosome 1"/>
</dbReference>
<dbReference type="GeneID" id="78454280"/>
<proteinExistence type="predicted"/>
<name>A0AAX2JFM0_9FUSO</name>
<dbReference type="EMBL" id="LS483487">
    <property type="protein sequence ID" value="SQJ15522.1"/>
    <property type="molecule type" value="Genomic_DNA"/>
</dbReference>
<evidence type="ECO:0000313" key="2">
    <source>
        <dbReference type="Proteomes" id="UP000249008"/>
    </source>
</evidence>
<accession>A0AAX2JFM0</accession>
<protein>
    <recommendedName>
        <fullName evidence="3">Collagen-like protein</fullName>
    </recommendedName>
</protein>
<sequence length="580" mass="66215">MKKGNISLNINADVIEGPRGFSIKEVKYKETLVDGSNVYEIIREDNNVIGEITAKKGEKGNTGEKGDTGRGISSVTKKSEIGEINYYEILYTDGGRGEFTVEDGYNAYQVAVKNGYGGTEEEWLLSLVGRGLEFNWEENKLGVRVEGETEYQYSDNLKGEKGDRGDIGPGNILSVGNVEKGEQAQVIINGESPEQVLNFVLPKGDKGDIGEKGEQGEQGRKGNGIVRTQFVREDNEKVYYKFIYDDGSEFQWSTWKGEAGISGTGATAGDIVETLTRTVETPEDWLSLENYRPIYRENYPELEGKVKWKYEKWERLNPQITSANNNEDFKVEMRYFDSYNSQVPVKTDMDITPLIDAINGGTQKDNNYVNFPFSSSIPQEQPNNISYPLIIKFSGKLVEEAIRNNDKILCIFHVRINAWARNTDDFMIWQWFDTSTGYYNLVNNMQLARASENVYIQTEEQDKNKYYDLYGMQMNTMQYPQGYLDNYMQTGNGEKDTTAIGIEIGTNNNCLNMEVFKIELWRKTPTNFETADIAPYFFLRFPPYWIQNVGVSDMANWIQNFPVEQNLKRQIYLGKKVETL</sequence>
<evidence type="ECO:0008006" key="3">
    <source>
        <dbReference type="Google" id="ProtNLM"/>
    </source>
</evidence>
<organism evidence="1 2">
    <name type="scientific">Fusobacterium ulcerans</name>
    <dbReference type="NCBI Taxonomy" id="861"/>
    <lineage>
        <taxon>Bacteria</taxon>
        <taxon>Fusobacteriati</taxon>
        <taxon>Fusobacteriota</taxon>
        <taxon>Fusobacteriia</taxon>
        <taxon>Fusobacteriales</taxon>
        <taxon>Fusobacteriaceae</taxon>
        <taxon>Fusobacterium</taxon>
    </lineage>
</organism>